<dbReference type="EC" id="6.3.2.12" evidence="6"/>
<dbReference type="InterPro" id="IPR001645">
    <property type="entry name" value="Folylpolyglutamate_synth"/>
</dbReference>
<dbReference type="Proteomes" id="UP001165565">
    <property type="component" value="Unassembled WGS sequence"/>
</dbReference>
<evidence type="ECO:0000256" key="13">
    <source>
        <dbReference type="ARBA" id="ARBA00022842"/>
    </source>
</evidence>
<dbReference type="PROSITE" id="PS01012">
    <property type="entry name" value="FOLYLPOLYGLU_SYNT_2"/>
    <property type="match status" value="1"/>
</dbReference>
<evidence type="ECO:0000256" key="2">
    <source>
        <dbReference type="ARBA" id="ARBA00002714"/>
    </source>
</evidence>
<dbReference type="AlphaFoldDB" id="A0AA41Z5J0"/>
<comment type="cofactor">
    <cofactor evidence="1">
        <name>Mg(2+)</name>
        <dbReference type="ChEBI" id="CHEBI:18420"/>
    </cofactor>
</comment>
<evidence type="ECO:0000256" key="4">
    <source>
        <dbReference type="ARBA" id="ARBA00005150"/>
    </source>
</evidence>
<evidence type="ECO:0000256" key="5">
    <source>
        <dbReference type="ARBA" id="ARBA00008276"/>
    </source>
</evidence>
<evidence type="ECO:0000256" key="1">
    <source>
        <dbReference type="ARBA" id="ARBA00001946"/>
    </source>
</evidence>
<evidence type="ECO:0000256" key="3">
    <source>
        <dbReference type="ARBA" id="ARBA00004799"/>
    </source>
</evidence>
<evidence type="ECO:0000256" key="17">
    <source>
        <dbReference type="ARBA" id="ARBA00032510"/>
    </source>
</evidence>
<dbReference type="PIRSF" id="PIRSF001563">
    <property type="entry name" value="Folylpolyglu_synth"/>
    <property type="match status" value="1"/>
</dbReference>
<keyword evidence="10" id="KW-0479">Metal-binding</keyword>
<dbReference type="NCBIfam" id="TIGR01499">
    <property type="entry name" value="folC"/>
    <property type="match status" value="1"/>
</dbReference>
<evidence type="ECO:0000256" key="9">
    <source>
        <dbReference type="ARBA" id="ARBA00022598"/>
    </source>
</evidence>
<evidence type="ECO:0000256" key="22">
    <source>
        <dbReference type="PIRNR" id="PIRNR001563"/>
    </source>
</evidence>
<comment type="similarity">
    <text evidence="5 22">Belongs to the folylpolyglutamate synthase family.</text>
</comment>
<sequence length="449" mass="46351">MADHAVSTDPAVQAQLDRLWSLSPGADVLGLGRITELLARVGDPQRRLPPVFHVAGTNGKGSTCAFLRAALEAAGLKVHAYTSPHLVRFNERIRVAGRLIDDRALAPLLAEVLDVAGDIGASFFEVTTAAAFLAFARTPADACVIEVGLGGRLDATNVIPHPAICGIAALGIDHEAFLLAEEAGTPAAPLDRIGFEKAGIAKPGIPLVTQLYPRSVATTIAAVATACGAPLIARGSGWDIAPAGDSLLYRDTRGELALPVPTLTGPYQAENAGLAAAMLRHQQAVTIDDAAIADGIRTATWPARMQRLGDGPLTRRLRPEQRRHGVWLDGAHNESAAAAIAGSWGDDAPTAIVIGMLANKDADGVIRHLLDRRGETHVVAVPVPSHAHHQPEALAAIARRHGAASTATAETIGDALDLIAAAGTGESVLIAGSLYIAGGVLAANGESPT</sequence>
<evidence type="ECO:0000256" key="18">
    <source>
        <dbReference type="ARBA" id="ARBA00047493"/>
    </source>
</evidence>
<evidence type="ECO:0000256" key="14">
    <source>
        <dbReference type="ARBA" id="ARBA00022909"/>
    </source>
</evidence>
<keyword evidence="25" id="KW-1185">Reference proteome</keyword>
<dbReference type="EC" id="6.3.2.17" evidence="7"/>
<protein>
    <recommendedName>
        <fullName evidence="8">Dihydrofolate synthase/folylpolyglutamate synthase</fullName>
        <ecNumber evidence="6">6.3.2.12</ecNumber>
        <ecNumber evidence="7">6.3.2.17</ecNumber>
    </recommendedName>
    <alternativeName>
        <fullName evidence="17">Folylpoly-gamma-glutamate synthetase-dihydrofolate synthetase</fullName>
    </alternativeName>
    <alternativeName>
        <fullName evidence="15">Folylpolyglutamate synthetase</fullName>
    </alternativeName>
    <alternativeName>
        <fullName evidence="16">Tetrahydrofolylpolyglutamate synthase</fullName>
    </alternativeName>
</protein>
<keyword evidence="9 22" id="KW-0436">Ligase</keyword>
<keyword evidence="12 22" id="KW-0067">ATP-binding</keyword>
<comment type="function">
    <text evidence="2">Functions in two distinct reactions of the de novo folate biosynthetic pathway. Catalyzes the addition of a glutamate residue to dihydropteroate (7,8-dihydropteroate or H2Pte) to form dihydrofolate (7,8-dihydrofolate monoglutamate or H2Pte-Glu). Also catalyzes successive additions of L-glutamate to tetrahydrofolate or 10-formyltetrahydrofolate or 5,10-methylenetetrahydrofolate, leading to folylpolyglutamate derivatives.</text>
</comment>
<evidence type="ECO:0000256" key="19">
    <source>
        <dbReference type="ARBA" id="ARBA00047808"/>
    </source>
</evidence>
<evidence type="ECO:0000313" key="25">
    <source>
        <dbReference type="Proteomes" id="UP001165565"/>
    </source>
</evidence>
<gene>
    <name evidence="24" type="ORF">NEE01_06465</name>
</gene>
<dbReference type="Gene3D" id="3.40.1190.10">
    <property type="entry name" value="Mur-like, catalytic domain"/>
    <property type="match status" value="1"/>
</dbReference>
<evidence type="ECO:0000256" key="6">
    <source>
        <dbReference type="ARBA" id="ARBA00013023"/>
    </source>
</evidence>
<keyword evidence="13" id="KW-0460">Magnesium</keyword>
<evidence type="ECO:0000256" key="20">
    <source>
        <dbReference type="ARBA" id="ARBA00049035"/>
    </source>
</evidence>
<dbReference type="GO" id="GO:0046656">
    <property type="term" value="P:folic acid biosynthetic process"/>
    <property type="evidence" value="ECO:0007669"/>
    <property type="project" value="UniProtKB-KW"/>
</dbReference>
<evidence type="ECO:0000256" key="8">
    <source>
        <dbReference type="ARBA" id="ARBA00019357"/>
    </source>
</evidence>
<dbReference type="InterPro" id="IPR004101">
    <property type="entry name" value="Mur_ligase_C"/>
</dbReference>
<evidence type="ECO:0000259" key="23">
    <source>
        <dbReference type="Pfam" id="PF02875"/>
    </source>
</evidence>
<comment type="pathway">
    <text evidence="4">Cofactor biosynthesis; tetrahydrofolylpolyglutamate biosynthesis.</text>
</comment>
<organism evidence="24 25">
    <name type="scientific">Sphingomonas lycopersici</name>
    <dbReference type="NCBI Taxonomy" id="2951807"/>
    <lineage>
        <taxon>Bacteria</taxon>
        <taxon>Pseudomonadati</taxon>
        <taxon>Pseudomonadota</taxon>
        <taxon>Alphaproteobacteria</taxon>
        <taxon>Sphingomonadales</taxon>
        <taxon>Sphingomonadaceae</taxon>
        <taxon>Sphingomonas</taxon>
    </lineage>
</organism>
<dbReference type="GO" id="GO:0008841">
    <property type="term" value="F:dihydrofolate synthase activity"/>
    <property type="evidence" value="ECO:0007669"/>
    <property type="project" value="UniProtKB-EC"/>
</dbReference>
<accession>A0AA41Z5J0</accession>
<evidence type="ECO:0000256" key="11">
    <source>
        <dbReference type="ARBA" id="ARBA00022741"/>
    </source>
</evidence>
<keyword evidence="14" id="KW-0289">Folate biosynthesis</keyword>
<dbReference type="PANTHER" id="PTHR11136">
    <property type="entry name" value="FOLYLPOLYGLUTAMATE SYNTHASE-RELATED"/>
    <property type="match status" value="1"/>
</dbReference>
<dbReference type="SUPFAM" id="SSF53623">
    <property type="entry name" value="MurD-like peptide ligases, catalytic domain"/>
    <property type="match status" value="1"/>
</dbReference>
<comment type="catalytic activity">
    <reaction evidence="19">
        <text>10-formyltetrahydrofolyl-(gamma-L-Glu)(n) + L-glutamate + ATP = 10-formyltetrahydrofolyl-(gamma-L-Glu)(n+1) + ADP + phosphate + H(+)</text>
        <dbReference type="Rhea" id="RHEA:51904"/>
        <dbReference type="Rhea" id="RHEA-COMP:13088"/>
        <dbReference type="Rhea" id="RHEA-COMP:14300"/>
        <dbReference type="ChEBI" id="CHEBI:15378"/>
        <dbReference type="ChEBI" id="CHEBI:29985"/>
        <dbReference type="ChEBI" id="CHEBI:30616"/>
        <dbReference type="ChEBI" id="CHEBI:43474"/>
        <dbReference type="ChEBI" id="CHEBI:134413"/>
        <dbReference type="ChEBI" id="CHEBI:456216"/>
        <dbReference type="EC" id="6.3.2.17"/>
    </reaction>
</comment>
<dbReference type="InterPro" id="IPR018109">
    <property type="entry name" value="Folylpolyglutamate_synth_CS"/>
</dbReference>
<comment type="catalytic activity">
    <reaction evidence="20">
        <text>(6R)-5,10-methylenetetrahydrofolyl-(gamma-L-Glu)(n) + L-glutamate + ATP = (6R)-5,10-methylenetetrahydrofolyl-(gamma-L-Glu)(n+1) + ADP + phosphate + H(+)</text>
        <dbReference type="Rhea" id="RHEA:51912"/>
        <dbReference type="Rhea" id="RHEA-COMP:13257"/>
        <dbReference type="Rhea" id="RHEA-COMP:13258"/>
        <dbReference type="ChEBI" id="CHEBI:15378"/>
        <dbReference type="ChEBI" id="CHEBI:29985"/>
        <dbReference type="ChEBI" id="CHEBI:30616"/>
        <dbReference type="ChEBI" id="CHEBI:43474"/>
        <dbReference type="ChEBI" id="CHEBI:136572"/>
        <dbReference type="ChEBI" id="CHEBI:456216"/>
        <dbReference type="EC" id="6.3.2.17"/>
    </reaction>
</comment>
<dbReference type="PANTHER" id="PTHR11136:SF0">
    <property type="entry name" value="DIHYDROFOLATE SYNTHETASE-RELATED"/>
    <property type="match status" value="1"/>
</dbReference>
<dbReference type="GO" id="GO:0046872">
    <property type="term" value="F:metal ion binding"/>
    <property type="evidence" value="ECO:0007669"/>
    <property type="project" value="UniProtKB-KW"/>
</dbReference>
<dbReference type="Gene3D" id="3.90.190.20">
    <property type="entry name" value="Mur ligase, C-terminal domain"/>
    <property type="match status" value="1"/>
</dbReference>
<dbReference type="GO" id="GO:0005524">
    <property type="term" value="F:ATP binding"/>
    <property type="evidence" value="ECO:0007669"/>
    <property type="project" value="UniProtKB-KW"/>
</dbReference>
<dbReference type="GO" id="GO:0004326">
    <property type="term" value="F:tetrahydrofolylpolyglutamate synthase activity"/>
    <property type="evidence" value="ECO:0007669"/>
    <property type="project" value="UniProtKB-EC"/>
</dbReference>
<dbReference type="RefSeq" id="WP_265268342.1">
    <property type="nucleotide sequence ID" value="NZ_JANFAV010000003.1"/>
</dbReference>
<comment type="pathway">
    <text evidence="3">Cofactor biosynthesis; tetrahydrofolate biosynthesis; 7,8-dihydrofolate from 2-amino-4-hydroxy-6-hydroxymethyl-7,8-dihydropteridine diphosphate and 4-aminobenzoate: step 2/2.</text>
</comment>
<evidence type="ECO:0000256" key="10">
    <source>
        <dbReference type="ARBA" id="ARBA00022723"/>
    </source>
</evidence>
<reference evidence="24" key="1">
    <citation type="submission" date="2022-06" db="EMBL/GenBank/DDBJ databases">
        <title>Sphingomonas sp. nov. isolated from rhizosphere soil of tomato.</title>
        <authorList>
            <person name="Dong H."/>
            <person name="Gao R."/>
        </authorList>
    </citation>
    <scope>NUCLEOTIDE SEQUENCE</scope>
    <source>
        <strain evidence="24">MMSM24</strain>
    </source>
</reference>
<dbReference type="SUPFAM" id="SSF53244">
    <property type="entry name" value="MurD-like peptide ligases, peptide-binding domain"/>
    <property type="match status" value="1"/>
</dbReference>
<dbReference type="Pfam" id="PF02875">
    <property type="entry name" value="Mur_ligase_C"/>
    <property type="match status" value="1"/>
</dbReference>
<evidence type="ECO:0000256" key="16">
    <source>
        <dbReference type="ARBA" id="ARBA00030592"/>
    </source>
</evidence>
<dbReference type="EMBL" id="JANFAV010000003">
    <property type="protein sequence ID" value="MCW6534427.1"/>
    <property type="molecule type" value="Genomic_DNA"/>
</dbReference>
<name>A0AA41Z5J0_9SPHN</name>
<feature type="domain" description="Mur ligase C-terminal" evidence="23">
    <location>
        <begin position="326"/>
        <end position="433"/>
    </location>
</feature>
<comment type="caution">
    <text evidence="24">The sequence shown here is derived from an EMBL/GenBank/DDBJ whole genome shotgun (WGS) entry which is preliminary data.</text>
</comment>
<dbReference type="InterPro" id="IPR036565">
    <property type="entry name" value="Mur-like_cat_sf"/>
</dbReference>
<evidence type="ECO:0000256" key="15">
    <source>
        <dbReference type="ARBA" id="ARBA00030048"/>
    </source>
</evidence>
<keyword evidence="11 22" id="KW-0547">Nucleotide-binding</keyword>
<evidence type="ECO:0000256" key="12">
    <source>
        <dbReference type="ARBA" id="ARBA00022840"/>
    </source>
</evidence>
<evidence type="ECO:0000313" key="24">
    <source>
        <dbReference type="EMBL" id="MCW6534427.1"/>
    </source>
</evidence>
<comment type="catalytic activity">
    <reaction evidence="21">
        <text>7,8-dihydropteroate + L-glutamate + ATP = 7,8-dihydrofolate + ADP + phosphate + H(+)</text>
        <dbReference type="Rhea" id="RHEA:23584"/>
        <dbReference type="ChEBI" id="CHEBI:15378"/>
        <dbReference type="ChEBI" id="CHEBI:17839"/>
        <dbReference type="ChEBI" id="CHEBI:29985"/>
        <dbReference type="ChEBI" id="CHEBI:30616"/>
        <dbReference type="ChEBI" id="CHEBI:43474"/>
        <dbReference type="ChEBI" id="CHEBI:57451"/>
        <dbReference type="ChEBI" id="CHEBI:456216"/>
        <dbReference type="EC" id="6.3.2.12"/>
    </reaction>
</comment>
<dbReference type="InterPro" id="IPR036615">
    <property type="entry name" value="Mur_ligase_C_dom_sf"/>
</dbReference>
<evidence type="ECO:0000256" key="7">
    <source>
        <dbReference type="ARBA" id="ARBA00013025"/>
    </source>
</evidence>
<dbReference type="FunFam" id="3.40.1190.10:FF:000011">
    <property type="entry name" value="Folylpolyglutamate synthase/dihydrofolate synthase"/>
    <property type="match status" value="1"/>
</dbReference>
<comment type="catalytic activity">
    <reaction evidence="18">
        <text>(6S)-5,6,7,8-tetrahydrofolyl-(gamma-L-Glu)(n) + L-glutamate + ATP = (6S)-5,6,7,8-tetrahydrofolyl-(gamma-L-Glu)(n+1) + ADP + phosphate + H(+)</text>
        <dbReference type="Rhea" id="RHEA:10580"/>
        <dbReference type="Rhea" id="RHEA-COMP:14738"/>
        <dbReference type="Rhea" id="RHEA-COMP:14740"/>
        <dbReference type="ChEBI" id="CHEBI:15378"/>
        <dbReference type="ChEBI" id="CHEBI:29985"/>
        <dbReference type="ChEBI" id="CHEBI:30616"/>
        <dbReference type="ChEBI" id="CHEBI:43474"/>
        <dbReference type="ChEBI" id="CHEBI:141005"/>
        <dbReference type="ChEBI" id="CHEBI:456216"/>
        <dbReference type="EC" id="6.3.2.17"/>
    </reaction>
</comment>
<evidence type="ECO:0000256" key="21">
    <source>
        <dbReference type="ARBA" id="ARBA00049161"/>
    </source>
</evidence>
<proteinExistence type="inferred from homology"/>
<dbReference type="GO" id="GO:0005737">
    <property type="term" value="C:cytoplasm"/>
    <property type="evidence" value="ECO:0007669"/>
    <property type="project" value="TreeGrafter"/>
</dbReference>